<comment type="similarity">
    <text evidence="13">Belongs to the carbohydrate kinase PfkB family. Ribokinase subfamily.</text>
</comment>
<keyword evidence="16" id="KW-1185">Reference proteome</keyword>
<dbReference type="InterPro" id="IPR011877">
    <property type="entry name" value="Ribokinase"/>
</dbReference>
<evidence type="ECO:0000256" key="5">
    <source>
        <dbReference type="ARBA" id="ARBA00022679"/>
    </source>
</evidence>
<dbReference type="PRINTS" id="PR00990">
    <property type="entry name" value="RIBOKINASE"/>
</dbReference>
<dbReference type="Proteomes" id="UP000585050">
    <property type="component" value="Unassembled WGS sequence"/>
</dbReference>
<feature type="binding site" evidence="13">
    <location>
        <begin position="220"/>
        <end position="225"/>
    </location>
    <ligand>
        <name>ATP</name>
        <dbReference type="ChEBI" id="CHEBI:30616"/>
    </ligand>
</feature>
<evidence type="ECO:0000313" key="16">
    <source>
        <dbReference type="Proteomes" id="UP000585050"/>
    </source>
</evidence>
<feature type="active site" description="Proton acceptor" evidence="13">
    <location>
        <position position="252"/>
    </location>
</feature>
<feature type="binding site" evidence="13">
    <location>
        <position position="140"/>
    </location>
    <ligand>
        <name>substrate</name>
    </ligand>
</feature>
<dbReference type="GO" id="GO:0046872">
    <property type="term" value="F:metal ion binding"/>
    <property type="evidence" value="ECO:0007669"/>
    <property type="project" value="UniProtKB-KW"/>
</dbReference>
<dbReference type="GO" id="GO:0019303">
    <property type="term" value="P:D-ribose catabolic process"/>
    <property type="evidence" value="ECO:0007669"/>
    <property type="project" value="UniProtKB-UniRule"/>
</dbReference>
<feature type="binding site" evidence="13">
    <location>
        <begin position="251"/>
        <end position="252"/>
    </location>
    <ligand>
        <name>ATP</name>
        <dbReference type="ChEBI" id="CHEBI:30616"/>
    </ligand>
</feature>
<comment type="subcellular location">
    <subcellularLocation>
        <location evidence="13">Cytoplasm</location>
    </subcellularLocation>
</comment>
<sequence>MKKKIIVIGSSNTDLVARSNRLPRAGETIIGSQFFQNQGGKGANQAVACAKLGGETTFIACVGKDDFGKVAKESYKKVGINTDYISSSDQPTGVAMINVDDHGENCIVVVPGANNDLDINRIDKVSHLFSKDTIVLLQLEVPIKTIEHSIEVAHQKGAMVIVNPAPAQALSDEVLSKVNYITPNETELTLLTGVEINNEEGLKEAVEKLHQKGIENVIVTLGSKGCYVSSKELKGYYEAQKVKAVDTTAAGDVFNGAFTAHLAENYPLSACIEFGTRAATFSVTKAGAQASIPSLEELNN</sequence>
<evidence type="ECO:0000256" key="6">
    <source>
        <dbReference type="ARBA" id="ARBA00022723"/>
    </source>
</evidence>
<dbReference type="SUPFAM" id="SSF53613">
    <property type="entry name" value="Ribokinase-like"/>
    <property type="match status" value="1"/>
</dbReference>
<feature type="binding site" evidence="13">
    <location>
        <position position="285"/>
    </location>
    <ligand>
        <name>K(+)</name>
        <dbReference type="ChEBI" id="CHEBI:29103"/>
    </ligand>
</feature>
<dbReference type="Gene3D" id="3.40.1190.20">
    <property type="match status" value="1"/>
</dbReference>
<keyword evidence="6 13" id="KW-0479">Metal-binding</keyword>
<comment type="pathway">
    <text evidence="13">Carbohydrate metabolism; D-ribose degradation; D-ribose 5-phosphate from beta-D-ribopyranose: step 2/2.</text>
</comment>
<feature type="domain" description="Carbohydrate kinase PfkB" evidence="14">
    <location>
        <begin position="3"/>
        <end position="294"/>
    </location>
</feature>
<name>A0A7X8XXZ2_9BACT</name>
<feature type="binding site" evidence="13">
    <location>
        <position position="252"/>
    </location>
    <ligand>
        <name>substrate</name>
    </ligand>
</feature>
<evidence type="ECO:0000256" key="8">
    <source>
        <dbReference type="ARBA" id="ARBA00022777"/>
    </source>
</evidence>
<evidence type="ECO:0000256" key="3">
    <source>
        <dbReference type="ARBA" id="ARBA00016943"/>
    </source>
</evidence>
<feature type="binding site" evidence="13">
    <location>
        <position position="248"/>
    </location>
    <ligand>
        <name>K(+)</name>
        <dbReference type="ChEBI" id="CHEBI:29103"/>
    </ligand>
</feature>
<feature type="binding site" evidence="13">
    <location>
        <begin position="40"/>
        <end position="44"/>
    </location>
    <ligand>
        <name>substrate</name>
    </ligand>
</feature>
<comment type="similarity">
    <text evidence="1">Belongs to the carbohydrate kinase pfkB family.</text>
</comment>
<feature type="binding site" evidence="13">
    <location>
        <position position="287"/>
    </location>
    <ligand>
        <name>K(+)</name>
        <dbReference type="ChEBI" id="CHEBI:29103"/>
    </ligand>
</feature>
<comment type="caution">
    <text evidence="13">Lacks conserved residue(s) required for the propagation of feature annotation.</text>
</comment>
<dbReference type="EMBL" id="JABAIL010000007">
    <property type="protein sequence ID" value="NLR93707.1"/>
    <property type="molecule type" value="Genomic_DNA"/>
</dbReference>
<comment type="activity regulation">
    <text evidence="13">Activated by a monovalent cation that binds near, but not in, the active site. The most likely occupant of the site in vivo is potassium. Ion binding induces a conformational change that may alter substrate affinity.</text>
</comment>
<feature type="binding site" evidence="13">
    <location>
        <position position="291"/>
    </location>
    <ligand>
        <name>K(+)</name>
        <dbReference type="ChEBI" id="CHEBI:29103"/>
    </ligand>
</feature>
<evidence type="ECO:0000256" key="4">
    <source>
        <dbReference type="ARBA" id="ARBA00022490"/>
    </source>
</evidence>
<dbReference type="PANTHER" id="PTHR10584">
    <property type="entry name" value="SUGAR KINASE"/>
    <property type="match status" value="1"/>
</dbReference>
<keyword evidence="12 13" id="KW-0119">Carbohydrate metabolism</keyword>
<evidence type="ECO:0000256" key="7">
    <source>
        <dbReference type="ARBA" id="ARBA00022741"/>
    </source>
</evidence>
<evidence type="ECO:0000259" key="14">
    <source>
        <dbReference type="Pfam" id="PF00294"/>
    </source>
</evidence>
<dbReference type="PROSITE" id="PS00584">
    <property type="entry name" value="PFKB_KINASES_2"/>
    <property type="match status" value="1"/>
</dbReference>
<dbReference type="UniPathway" id="UPA00916">
    <property type="reaction ID" value="UER00889"/>
</dbReference>
<evidence type="ECO:0000313" key="15">
    <source>
        <dbReference type="EMBL" id="NLR93707.1"/>
    </source>
</evidence>
<dbReference type="EC" id="2.7.1.15" evidence="2 13"/>
<reference evidence="15 16" key="1">
    <citation type="submission" date="2020-04" db="EMBL/GenBank/DDBJ databases">
        <title>Flammeovirga sp. SR4, a novel species isolated from seawater.</title>
        <authorList>
            <person name="Wang X."/>
        </authorList>
    </citation>
    <scope>NUCLEOTIDE SEQUENCE [LARGE SCALE GENOMIC DNA]</scope>
    <source>
        <strain evidence="15 16">SR4</strain>
    </source>
</reference>
<feature type="binding site" evidence="13">
    <location>
        <position position="282"/>
    </location>
    <ligand>
        <name>K(+)</name>
        <dbReference type="ChEBI" id="CHEBI:29103"/>
    </ligand>
</feature>
<comment type="subunit">
    <text evidence="13">Homodimer.</text>
</comment>
<dbReference type="GO" id="GO:0005524">
    <property type="term" value="F:ATP binding"/>
    <property type="evidence" value="ECO:0007669"/>
    <property type="project" value="UniProtKB-UniRule"/>
</dbReference>
<comment type="cofactor">
    <cofactor evidence="13">
        <name>Mg(2+)</name>
        <dbReference type="ChEBI" id="CHEBI:18420"/>
    </cofactor>
    <text evidence="13">Requires a divalent cation, most likely magnesium in vivo, as an electrophilic catalyst to aid phosphoryl group transfer. It is the chelate of the metal and the nucleotide that is the actual substrate.</text>
</comment>
<evidence type="ECO:0000256" key="12">
    <source>
        <dbReference type="ARBA" id="ARBA00023277"/>
    </source>
</evidence>
<dbReference type="InterPro" id="IPR029056">
    <property type="entry name" value="Ribokinase-like"/>
</dbReference>
<comment type="function">
    <text evidence="13">Catalyzes the phosphorylation of ribose at O-5 in a reaction requiring ATP and magnesium. The resulting D-ribose-5-phosphate can then be used either for sythesis of nucleotides, histidine, and tryptophan, or as a component of the pentose phosphate pathway.</text>
</comment>
<dbReference type="GO" id="GO:0005829">
    <property type="term" value="C:cytosol"/>
    <property type="evidence" value="ECO:0007669"/>
    <property type="project" value="TreeGrafter"/>
</dbReference>
<evidence type="ECO:0000256" key="10">
    <source>
        <dbReference type="ARBA" id="ARBA00022842"/>
    </source>
</evidence>
<dbReference type="HAMAP" id="MF_01987">
    <property type="entry name" value="Ribokinase"/>
    <property type="match status" value="1"/>
</dbReference>
<comment type="catalytic activity">
    <reaction evidence="13">
        <text>D-ribose + ATP = D-ribose 5-phosphate + ADP + H(+)</text>
        <dbReference type="Rhea" id="RHEA:13697"/>
        <dbReference type="ChEBI" id="CHEBI:15378"/>
        <dbReference type="ChEBI" id="CHEBI:30616"/>
        <dbReference type="ChEBI" id="CHEBI:47013"/>
        <dbReference type="ChEBI" id="CHEBI:78346"/>
        <dbReference type="ChEBI" id="CHEBI:456216"/>
        <dbReference type="EC" id="2.7.1.15"/>
    </reaction>
</comment>
<keyword evidence="5 13" id="KW-0808">Transferase</keyword>
<gene>
    <name evidence="13 15" type="primary">rbsK</name>
    <name evidence="15" type="ORF">HGP29_21080</name>
</gene>
<comment type="caution">
    <text evidence="15">The sequence shown here is derived from an EMBL/GenBank/DDBJ whole genome shotgun (WGS) entry which is preliminary data.</text>
</comment>
<dbReference type="InterPro" id="IPR002139">
    <property type="entry name" value="Ribo/fructo_kinase"/>
</dbReference>
<dbReference type="RefSeq" id="WP_168884415.1">
    <property type="nucleotide sequence ID" value="NZ_JABAIL010000007.1"/>
</dbReference>
<feature type="binding site" evidence="13">
    <location>
        <begin position="12"/>
        <end position="14"/>
    </location>
    <ligand>
        <name>substrate</name>
    </ligand>
</feature>
<organism evidence="15 16">
    <name type="scientific">Flammeovirga agarivorans</name>
    <dbReference type="NCBI Taxonomy" id="2726742"/>
    <lineage>
        <taxon>Bacteria</taxon>
        <taxon>Pseudomonadati</taxon>
        <taxon>Bacteroidota</taxon>
        <taxon>Cytophagia</taxon>
        <taxon>Cytophagales</taxon>
        <taxon>Flammeovirgaceae</taxon>
        <taxon>Flammeovirga</taxon>
    </lineage>
</organism>
<dbReference type="Pfam" id="PF00294">
    <property type="entry name" value="PfkB"/>
    <property type="match status" value="1"/>
</dbReference>
<dbReference type="NCBIfam" id="TIGR02152">
    <property type="entry name" value="D_ribokin_bact"/>
    <property type="match status" value="1"/>
</dbReference>
<evidence type="ECO:0000256" key="1">
    <source>
        <dbReference type="ARBA" id="ARBA00005380"/>
    </source>
</evidence>
<keyword evidence="9 13" id="KW-0067">ATP-binding</keyword>
<dbReference type="FunFam" id="3.40.1190.20:FF:000012">
    <property type="entry name" value="Ribokinase"/>
    <property type="match status" value="1"/>
</dbReference>
<evidence type="ECO:0000256" key="9">
    <source>
        <dbReference type="ARBA" id="ARBA00022840"/>
    </source>
</evidence>
<keyword evidence="10 13" id="KW-0460">Magnesium</keyword>
<evidence type="ECO:0000256" key="2">
    <source>
        <dbReference type="ARBA" id="ARBA00012035"/>
    </source>
</evidence>
<dbReference type="NCBIfam" id="NF008353">
    <property type="entry name" value="PRK11142.1"/>
    <property type="match status" value="1"/>
</dbReference>
<proteinExistence type="inferred from homology"/>
<dbReference type="PROSITE" id="PS00583">
    <property type="entry name" value="PFKB_KINASES_1"/>
    <property type="match status" value="1"/>
</dbReference>
<keyword evidence="7 13" id="KW-0547">Nucleotide-binding</keyword>
<dbReference type="AlphaFoldDB" id="A0A7X8XXZ2"/>
<evidence type="ECO:0000256" key="11">
    <source>
        <dbReference type="ARBA" id="ARBA00022958"/>
    </source>
</evidence>
<keyword evidence="4 13" id="KW-0963">Cytoplasm</keyword>
<accession>A0A7X8XXZ2</accession>
<evidence type="ECO:0000256" key="13">
    <source>
        <dbReference type="HAMAP-Rule" id="MF_01987"/>
    </source>
</evidence>
<dbReference type="InterPro" id="IPR011611">
    <property type="entry name" value="PfkB_dom"/>
</dbReference>
<dbReference type="CDD" id="cd01174">
    <property type="entry name" value="ribokinase"/>
    <property type="match status" value="1"/>
</dbReference>
<dbReference type="PANTHER" id="PTHR10584:SF166">
    <property type="entry name" value="RIBOKINASE"/>
    <property type="match status" value="1"/>
</dbReference>
<feature type="binding site" evidence="13">
    <location>
        <position position="184"/>
    </location>
    <ligand>
        <name>ATP</name>
        <dbReference type="ChEBI" id="CHEBI:30616"/>
    </ligand>
</feature>
<protein>
    <recommendedName>
        <fullName evidence="3 13">Ribokinase</fullName>
        <shortName evidence="13">RK</shortName>
        <ecNumber evidence="2 13">2.7.1.15</ecNumber>
    </recommendedName>
</protein>
<dbReference type="InterPro" id="IPR002173">
    <property type="entry name" value="Carboh/pur_kinase_PfkB_CS"/>
</dbReference>
<keyword evidence="11 13" id="KW-0630">Potassium</keyword>
<feature type="binding site" evidence="13">
    <location>
        <position position="246"/>
    </location>
    <ligand>
        <name>K(+)</name>
        <dbReference type="ChEBI" id="CHEBI:29103"/>
    </ligand>
</feature>
<keyword evidence="8 13" id="KW-0418">Kinase</keyword>
<dbReference type="GO" id="GO:0004747">
    <property type="term" value="F:ribokinase activity"/>
    <property type="evidence" value="ECO:0007669"/>
    <property type="project" value="UniProtKB-UniRule"/>
</dbReference>